<dbReference type="GO" id="GO:0005737">
    <property type="term" value="C:cytoplasm"/>
    <property type="evidence" value="ECO:0007669"/>
    <property type="project" value="TreeGrafter"/>
</dbReference>
<name>A0A240EKQ4_9VIBR</name>
<accession>A0A240EKQ4</accession>
<dbReference type="PANTHER" id="PTHR48079:SF6">
    <property type="entry name" value="NAD(P)-BINDING DOMAIN-CONTAINING PROTEIN-RELATED"/>
    <property type="match status" value="1"/>
</dbReference>
<dbReference type="InterPro" id="IPR051783">
    <property type="entry name" value="NAD(P)-dependent_oxidoreduct"/>
</dbReference>
<dbReference type="Pfam" id="PF01370">
    <property type="entry name" value="Epimerase"/>
    <property type="match status" value="1"/>
</dbReference>
<dbReference type="GO" id="GO:0050577">
    <property type="term" value="F:GDP-L-fucose synthase activity"/>
    <property type="evidence" value="ECO:0007669"/>
    <property type="project" value="UniProtKB-EC"/>
</dbReference>
<evidence type="ECO:0000313" key="3">
    <source>
        <dbReference type="Proteomes" id="UP000219336"/>
    </source>
</evidence>
<dbReference type="Gene3D" id="3.40.50.720">
    <property type="entry name" value="NAD(P)-binding Rossmann-like Domain"/>
    <property type="match status" value="1"/>
</dbReference>
<organism evidence="2 3">
    <name type="scientific">Vibrio thalassae</name>
    <dbReference type="NCBI Taxonomy" id="1243014"/>
    <lineage>
        <taxon>Bacteria</taxon>
        <taxon>Pseudomonadati</taxon>
        <taxon>Pseudomonadota</taxon>
        <taxon>Gammaproteobacteria</taxon>
        <taxon>Vibrionales</taxon>
        <taxon>Vibrionaceae</taxon>
        <taxon>Vibrio</taxon>
    </lineage>
</organism>
<feature type="domain" description="NAD-dependent epimerase/dehydratase" evidence="1">
    <location>
        <begin position="7"/>
        <end position="189"/>
    </location>
</feature>
<dbReference type="PANTHER" id="PTHR48079">
    <property type="entry name" value="PROTEIN YEEZ"/>
    <property type="match status" value="1"/>
</dbReference>
<evidence type="ECO:0000313" key="2">
    <source>
        <dbReference type="EMBL" id="SNX49282.1"/>
    </source>
</evidence>
<keyword evidence="2" id="KW-0560">Oxidoreductase</keyword>
<keyword evidence="3" id="KW-1185">Reference proteome</keyword>
<dbReference type="Proteomes" id="UP000219336">
    <property type="component" value="Unassembled WGS sequence"/>
</dbReference>
<dbReference type="GO" id="GO:0004029">
    <property type="term" value="F:aldehyde dehydrogenase (NAD+) activity"/>
    <property type="evidence" value="ECO:0007669"/>
    <property type="project" value="TreeGrafter"/>
</dbReference>
<dbReference type="InterPro" id="IPR001509">
    <property type="entry name" value="Epimerase_deHydtase"/>
</dbReference>
<dbReference type="OrthoDB" id="751203at2"/>
<dbReference type="InterPro" id="IPR036291">
    <property type="entry name" value="NAD(P)-bd_dom_sf"/>
</dbReference>
<dbReference type="SUPFAM" id="SSF51735">
    <property type="entry name" value="NAD(P)-binding Rossmann-fold domains"/>
    <property type="match status" value="1"/>
</dbReference>
<reference evidence="3" key="1">
    <citation type="submission" date="2016-06" db="EMBL/GenBank/DDBJ databases">
        <authorList>
            <person name="Rodrigo-Torres L."/>
            <person name="Arahal R.D."/>
            <person name="Lucena T."/>
        </authorList>
    </citation>
    <scope>NUCLEOTIDE SEQUENCE [LARGE SCALE GENOMIC DNA]</scope>
    <source>
        <strain evidence="3">CECT8203</strain>
    </source>
</reference>
<dbReference type="RefSeq" id="WP_096994356.1">
    <property type="nucleotide sequence ID" value="NZ_JBHSII010000001.1"/>
</dbReference>
<evidence type="ECO:0000259" key="1">
    <source>
        <dbReference type="Pfam" id="PF01370"/>
    </source>
</evidence>
<dbReference type="EMBL" id="OANU01000053">
    <property type="protein sequence ID" value="SNX49282.1"/>
    <property type="molecule type" value="Genomic_DNA"/>
</dbReference>
<protein>
    <submittedName>
        <fullName evidence="2">GDP-L-fucose synthase</fullName>
        <ecNumber evidence="2">1.1.1.271</ecNumber>
    </submittedName>
</protein>
<proteinExistence type="predicted"/>
<gene>
    <name evidence="2" type="primary">fcl</name>
    <name evidence="2" type="ORF">VTH8203_02929</name>
</gene>
<dbReference type="AlphaFoldDB" id="A0A240EKQ4"/>
<dbReference type="EC" id="1.1.1.271" evidence="2"/>
<sequence length="280" mass="30615">MTEKQLLVVGAGWLGLPLAHALQSRGYKVIATRTSVEGVAEITQAGMDSLCLDLNAVRSEEEELALTDQLIKKQIKVIVGCFPPGFRQGGGALYASQWALLVQVAKRIGVEKIIMISSSSVYPERAEIMTEDMARLPIAKGREDFSAKSIIMLTAEEHVRNSTLNYVIVRCSGLFGPNRHPSRFASKLKTVSDQASANMLHLDDAVGSIIFCLEYVNASVVNATTPETCDKVTFYRAALRSVGLDTSLNLVNSEPDKTISSEKLQGLGYHFKYHHTLDAL</sequence>